<comment type="caution">
    <text evidence="1">The sequence shown here is derived from an EMBL/GenBank/DDBJ whole genome shotgun (WGS) entry which is preliminary data.</text>
</comment>
<dbReference type="EMBL" id="BOOG01000017">
    <property type="protein sequence ID" value="GIH69824.1"/>
    <property type="molecule type" value="Genomic_DNA"/>
</dbReference>
<gene>
    <name evidence="1" type="ORF">Mth01_20770</name>
</gene>
<evidence type="ECO:0000313" key="1">
    <source>
        <dbReference type="EMBL" id="GIH69824.1"/>
    </source>
</evidence>
<dbReference type="Proteomes" id="UP000610966">
    <property type="component" value="Unassembled WGS sequence"/>
</dbReference>
<proteinExistence type="predicted"/>
<accession>A0A8J3R854</accession>
<protein>
    <submittedName>
        <fullName evidence="1">Uncharacterized protein</fullName>
    </submittedName>
</protein>
<organism evidence="1 2">
    <name type="scientific">Sphaerimonospora thailandensis</name>
    <dbReference type="NCBI Taxonomy" id="795644"/>
    <lineage>
        <taxon>Bacteria</taxon>
        <taxon>Bacillati</taxon>
        <taxon>Actinomycetota</taxon>
        <taxon>Actinomycetes</taxon>
        <taxon>Streptosporangiales</taxon>
        <taxon>Streptosporangiaceae</taxon>
        <taxon>Sphaerimonospora</taxon>
    </lineage>
</organism>
<name>A0A8J3R854_9ACTN</name>
<keyword evidence="2" id="KW-1185">Reference proteome</keyword>
<reference evidence="1" key="1">
    <citation type="submission" date="2021-01" db="EMBL/GenBank/DDBJ databases">
        <title>Whole genome shotgun sequence of Sphaerimonospora thailandensis NBRC 107569.</title>
        <authorList>
            <person name="Komaki H."/>
            <person name="Tamura T."/>
        </authorList>
    </citation>
    <scope>NUCLEOTIDE SEQUENCE</scope>
    <source>
        <strain evidence="1">NBRC 107569</strain>
    </source>
</reference>
<sequence>MFKGAAWAGAGGARGIKARRSDHIEREIFTWRTVSRAPGGGHRLSLPFVSGRLLSFPAVEAWRW</sequence>
<evidence type="ECO:0000313" key="2">
    <source>
        <dbReference type="Proteomes" id="UP000610966"/>
    </source>
</evidence>
<dbReference type="AlphaFoldDB" id="A0A8J3R854"/>